<reference evidence="3 4" key="1">
    <citation type="journal article" date="2016" name="Nat. Commun.">
        <title>Thousands of microbial genomes shed light on interconnected biogeochemical processes in an aquifer system.</title>
        <authorList>
            <person name="Anantharaman K."/>
            <person name="Brown C.T."/>
            <person name="Hug L.A."/>
            <person name="Sharon I."/>
            <person name="Castelle C.J."/>
            <person name="Probst A.J."/>
            <person name="Thomas B.C."/>
            <person name="Singh A."/>
            <person name="Wilkins M.J."/>
            <person name="Karaoz U."/>
            <person name="Brodie E.L."/>
            <person name="Williams K.H."/>
            <person name="Hubbard S.S."/>
            <person name="Banfield J.F."/>
        </authorList>
    </citation>
    <scope>NUCLEOTIDE SEQUENCE [LARGE SCALE GENOMIC DNA]</scope>
</reference>
<sequence>MPKIVLVIFSLSLIPLTVTAEEVRPIVFPVEGEVSFSDSYGDSRSGGRVHEGVDIFAPKMRPLIATVDGRITMLPQNEPYYGYAIFMRGDDDYQYRYIHVNNDTPGTDDGQGGVVYAYAPTITDNARVVAGQLLVWVGDSGNAENVGSHLHFEIHTPDGTPINPYLSLVNASHPGAFDPEITKQTAPTINDDKQLLSISSPACQSNTLVKASTDAVYYCGADGQRYVFPNQKIYLSWYTNFSGVITITDAELANIPLGGNVTYRPGVRMVKMTTDPKVYAVAAGGILRHVTSPELARSIYGEDWNTLVDDLSDAFFVNYHLGDPITTIF</sequence>
<accession>A0A1G2Q230</accession>
<dbReference type="Gene3D" id="2.70.70.10">
    <property type="entry name" value="Glucose Permease (Domain IIA)"/>
    <property type="match status" value="1"/>
</dbReference>
<keyword evidence="1" id="KW-0732">Signal</keyword>
<dbReference type="EMBL" id="MHTB01000043">
    <property type="protein sequence ID" value="OHA54633.1"/>
    <property type="molecule type" value="Genomic_DNA"/>
</dbReference>
<dbReference type="InterPro" id="IPR016047">
    <property type="entry name" value="M23ase_b-sheet_dom"/>
</dbReference>
<dbReference type="AlphaFoldDB" id="A0A1G2Q230"/>
<dbReference type="GO" id="GO:0004222">
    <property type="term" value="F:metalloendopeptidase activity"/>
    <property type="evidence" value="ECO:0007669"/>
    <property type="project" value="TreeGrafter"/>
</dbReference>
<feature type="chain" id="PRO_5009583980" description="M23ase beta-sheet core domain-containing protein" evidence="1">
    <location>
        <begin position="21"/>
        <end position="329"/>
    </location>
</feature>
<name>A0A1G2Q230_9BACT</name>
<comment type="caution">
    <text evidence="3">The sequence shown here is derived from an EMBL/GenBank/DDBJ whole genome shotgun (WGS) entry which is preliminary data.</text>
</comment>
<dbReference type="InterPro" id="IPR011055">
    <property type="entry name" value="Dup_hybrid_motif"/>
</dbReference>
<feature type="domain" description="M23ase beta-sheet core" evidence="2">
    <location>
        <begin position="49"/>
        <end position="164"/>
    </location>
</feature>
<evidence type="ECO:0000313" key="4">
    <source>
        <dbReference type="Proteomes" id="UP000178936"/>
    </source>
</evidence>
<dbReference type="Proteomes" id="UP000178936">
    <property type="component" value="Unassembled WGS sequence"/>
</dbReference>
<organism evidence="3 4">
    <name type="scientific">Candidatus Veblenbacteria bacterium RIFOXYA2_FULL_43_9</name>
    <dbReference type="NCBI Taxonomy" id="1802425"/>
    <lineage>
        <taxon>Bacteria</taxon>
        <taxon>Candidatus Vebleniibacteriota</taxon>
    </lineage>
</organism>
<dbReference type="InterPro" id="IPR050570">
    <property type="entry name" value="Cell_wall_metabolism_enzyme"/>
</dbReference>
<evidence type="ECO:0000256" key="1">
    <source>
        <dbReference type="SAM" id="SignalP"/>
    </source>
</evidence>
<feature type="signal peptide" evidence="1">
    <location>
        <begin position="1"/>
        <end position="20"/>
    </location>
</feature>
<evidence type="ECO:0000313" key="3">
    <source>
        <dbReference type="EMBL" id="OHA54633.1"/>
    </source>
</evidence>
<dbReference type="SUPFAM" id="SSF51261">
    <property type="entry name" value="Duplicated hybrid motif"/>
    <property type="match status" value="1"/>
</dbReference>
<dbReference type="PANTHER" id="PTHR21666:SF270">
    <property type="entry name" value="MUREIN HYDROLASE ACTIVATOR ENVC"/>
    <property type="match status" value="1"/>
</dbReference>
<dbReference type="Pfam" id="PF01551">
    <property type="entry name" value="Peptidase_M23"/>
    <property type="match status" value="1"/>
</dbReference>
<evidence type="ECO:0000259" key="2">
    <source>
        <dbReference type="Pfam" id="PF01551"/>
    </source>
</evidence>
<protein>
    <recommendedName>
        <fullName evidence="2">M23ase beta-sheet core domain-containing protein</fullName>
    </recommendedName>
</protein>
<proteinExistence type="predicted"/>
<gene>
    <name evidence="3" type="ORF">A2226_01310</name>
</gene>
<dbReference type="PANTHER" id="PTHR21666">
    <property type="entry name" value="PEPTIDASE-RELATED"/>
    <property type="match status" value="1"/>
</dbReference>
<dbReference type="CDD" id="cd12797">
    <property type="entry name" value="M23_peptidase"/>
    <property type="match status" value="1"/>
</dbReference>